<organism evidence="5 6">
    <name type="scientific">Saccoglossus kowalevskii</name>
    <name type="common">Acorn worm</name>
    <dbReference type="NCBI Taxonomy" id="10224"/>
    <lineage>
        <taxon>Eukaryota</taxon>
        <taxon>Metazoa</taxon>
        <taxon>Hemichordata</taxon>
        <taxon>Enteropneusta</taxon>
        <taxon>Harrimaniidae</taxon>
        <taxon>Saccoglossus</taxon>
    </lineage>
</organism>
<name>A0ABM0M2U8_SACKO</name>
<dbReference type="InterPro" id="IPR000885">
    <property type="entry name" value="Fib_collagen_C"/>
</dbReference>
<keyword evidence="3" id="KW-0176">Collagen</keyword>
<keyword evidence="5" id="KW-1185">Reference proteome</keyword>
<feature type="domain" description="Fibrillar collagen NC1" evidence="4">
    <location>
        <begin position="24"/>
        <end position="220"/>
    </location>
</feature>
<reference evidence="6" key="1">
    <citation type="submission" date="2025-08" db="UniProtKB">
        <authorList>
            <consortium name="RefSeq"/>
        </authorList>
    </citation>
    <scope>IDENTIFICATION</scope>
    <source>
        <tissue evidence="6">Testes</tissue>
    </source>
</reference>
<evidence type="ECO:0000259" key="4">
    <source>
        <dbReference type="PROSITE" id="PS51461"/>
    </source>
</evidence>
<sequence>MLADALDHYFSTSETRRMSNSKESEIFSTLYYLESYLKSLKYPAGSRENPARTCRDLVECRLVEKDGTFWVDPNLGCSHDALQAQCKLAEGGMTCLSPSTDIEFEYPVSKVQMNFLHLLSSEVTQGVKVHCNNVSVWRNSGHSVKFKGWDGKVYEYGSHGNQDIKIDYDGCRTLDGTWGMTHFTFRTQDVTQLPIVDVIVGGYSSHSGHVPDSTVKIEIEPVCFW</sequence>
<dbReference type="Pfam" id="PF01410">
    <property type="entry name" value="COLFI"/>
    <property type="match status" value="2"/>
</dbReference>
<accession>A0ABM0M2U8</accession>
<evidence type="ECO:0000313" key="5">
    <source>
        <dbReference type="Proteomes" id="UP000694865"/>
    </source>
</evidence>
<protein>
    <submittedName>
        <fullName evidence="6">Collagen alpha-1(XXVII) chain-like</fullName>
    </submittedName>
</protein>
<dbReference type="Proteomes" id="UP000694865">
    <property type="component" value="Unplaced"/>
</dbReference>
<dbReference type="Gene3D" id="2.60.120.1000">
    <property type="match status" value="2"/>
</dbReference>
<dbReference type="PROSITE" id="PS51461">
    <property type="entry name" value="NC1_FIB"/>
    <property type="match status" value="1"/>
</dbReference>
<dbReference type="RefSeq" id="XP_006814339.1">
    <property type="nucleotide sequence ID" value="XM_006814276.1"/>
</dbReference>
<gene>
    <name evidence="6" type="primary">LOC102809365</name>
</gene>
<evidence type="ECO:0000313" key="6">
    <source>
        <dbReference type="RefSeq" id="XP_006814339.1"/>
    </source>
</evidence>
<dbReference type="GeneID" id="102809365"/>
<proteinExistence type="predicted"/>
<evidence type="ECO:0000256" key="2">
    <source>
        <dbReference type="ARBA" id="ARBA00022525"/>
    </source>
</evidence>
<dbReference type="SMART" id="SM00038">
    <property type="entry name" value="COLFI"/>
    <property type="match status" value="1"/>
</dbReference>
<evidence type="ECO:0000256" key="3">
    <source>
        <dbReference type="ARBA" id="ARBA00023119"/>
    </source>
</evidence>
<comment type="subcellular location">
    <subcellularLocation>
        <location evidence="1">Secreted</location>
    </subcellularLocation>
</comment>
<evidence type="ECO:0000256" key="1">
    <source>
        <dbReference type="ARBA" id="ARBA00004613"/>
    </source>
</evidence>
<keyword evidence="2" id="KW-0964">Secreted</keyword>